<evidence type="ECO:0000256" key="10">
    <source>
        <dbReference type="ARBA" id="ARBA00022842"/>
    </source>
</evidence>
<evidence type="ECO:0000256" key="3">
    <source>
        <dbReference type="ARBA" id="ARBA00005046"/>
    </source>
</evidence>
<dbReference type="Gene3D" id="2.40.340.10">
    <property type="entry name" value="MoeA, C-terminal, domain IV"/>
    <property type="match status" value="1"/>
</dbReference>
<dbReference type="InterPro" id="IPR036688">
    <property type="entry name" value="MoeA_C_domain_IV_sf"/>
</dbReference>
<dbReference type="InterPro" id="IPR001453">
    <property type="entry name" value="MoaB/Mog_dom"/>
</dbReference>
<keyword evidence="9 13" id="KW-0479">Metal-binding</keyword>
<dbReference type="SUPFAM" id="SSF63867">
    <property type="entry name" value="MoeA C-terminal domain-like"/>
    <property type="match status" value="1"/>
</dbReference>
<comment type="caution">
    <text evidence="15">The sequence shown here is derived from an EMBL/GenBank/DDBJ whole genome shotgun (WGS) entry which is preliminary data.</text>
</comment>
<evidence type="ECO:0000256" key="2">
    <source>
        <dbReference type="ARBA" id="ARBA00002901"/>
    </source>
</evidence>
<evidence type="ECO:0000313" key="16">
    <source>
        <dbReference type="Proteomes" id="UP000030853"/>
    </source>
</evidence>
<evidence type="ECO:0000256" key="7">
    <source>
        <dbReference type="ARBA" id="ARBA00022505"/>
    </source>
</evidence>
<dbReference type="FunFam" id="2.170.190.11:FF:000001">
    <property type="entry name" value="Molybdopterin molybdenumtransferase"/>
    <property type="match status" value="1"/>
</dbReference>
<keyword evidence="11 13" id="KW-0501">Molybdenum cofactor biosynthesis</keyword>
<dbReference type="Pfam" id="PF03453">
    <property type="entry name" value="MoeA_N"/>
    <property type="match status" value="1"/>
</dbReference>
<evidence type="ECO:0000256" key="9">
    <source>
        <dbReference type="ARBA" id="ARBA00022723"/>
    </source>
</evidence>
<dbReference type="NCBIfam" id="TIGR00177">
    <property type="entry name" value="molyb_syn"/>
    <property type="match status" value="1"/>
</dbReference>
<dbReference type="InterPro" id="IPR005110">
    <property type="entry name" value="MoeA_linker/N"/>
</dbReference>
<sequence>MDMEPFTAGLISLEDAQQKMLQQLTPISDCLSVSLFEAAGRITAKPVSSPLDVPPFDNSAMDGYAVRLSDLQPNGVLSVAGKAFAGAPFHGEWPAGSVIRIMTGAPVPTGCDAVVMQEQTEQRDGGIVITADVNQGQNIRRIGEDIQAGKQVLDAGVRLGAAELPLLASLGIAEVSVLRKLRVAIFSTGDELQAVGQPLAEGQIYDTNRFTVSLMLKKLGCEVIDLGVIADDPAALRHAFSEADRQADVVISTGGVSVGEADFTKAMLEELGAITFWKLAIKPGKPFAFGRLANSWFCGLPGNPVSAAVTFYQLVQPLLATLTGQTTRIMPLRQRARATQRLKKSPGRLDFQRGILSRGEDGVLEVRSTGAQGSHVFSSFALANCFIVLERDSGDVEAGEWVEVEAFNSLLEG</sequence>
<dbReference type="Gene3D" id="3.40.980.10">
    <property type="entry name" value="MoaB/Mog-like domain"/>
    <property type="match status" value="1"/>
</dbReference>
<keyword evidence="8 13" id="KW-0808">Transferase</keyword>
<dbReference type="InterPro" id="IPR008284">
    <property type="entry name" value="MoCF_biosynth_CS"/>
</dbReference>
<name>A0A0B1QXL6_9GAMM</name>
<evidence type="ECO:0000256" key="5">
    <source>
        <dbReference type="ARBA" id="ARBA00013269"/>
    </source>
</evidence>
<dbReference type="CDD" id="cd00887">
    <property type="entry name" value="MoeA"/>
    <property type="match status" value="1"/>
</dbReference>
<evidence type="ECO:0000256" key="12">
    <source>
        <dbReference type="ARBA" id="ARBA00047317"/>
    </source>
</evidence>
<dbReference type="InterPro" id="IPR036425">
    <property type="entry name" value="MoaB/Mog-like_dom_sf"/>
</dbReference>
<dbReference type="SUPFAM" id="SSF53218">
    <property type="entry name" value="Molybdenum cofactor biosynthesis proteins"/>
    <property type="match status" value="1"/>
</dbReference>
<dbReference type="UniPathway" id="UPA00344"/>
<evidence type="ECO:0000256" key="8">
    <source>
        <dbReference type="ARBA" id="ARBA00022679"/>
    </source>
</evidence>
<comment type="similarity">
    <text evidence="4 13">Belongs to the MoeA family.</text>
</comment>
<dbReference type="FunFam" id="2.40.340.10:FF:000003">
    <property type="entry name" value="Molybdopterin molybdenumtransferase"/>
    <property type="match status" value="1"/>
</dbReference>
<feature type="domain" description="MoaB/Mog" evidence="14">
    <location>
        <begin position="184"/>
        <end position="321"/>
    </location>
</feature>
<dbReference type="SUPFAM" id="SSF63882">
    <property type="entry name" value="MoeA N-terminal region -like"/>
    <property type="match status" value="1"/>
</dbReference>
<comment type="cofactor">
    <cofactor evidence="1 13">
        <name>Mg(2+)</name>
        <dbReference type="ChEBI" id="CHEBI:18420"/>
    </cofactor>
</comment>
<dbReference type="Gene3D" id="2.170.190.11">
    <property type="entry name" value="Molybdopterin biosynthesis moea protein, domain 3"/>
    <property type="match status" value="1"/>
</dbReference>
<dbReference type="PANTHER" id="PTHR10192">
    <property type="entry name" value="MOLYBDOPTERIN BIOSYNTHESIS PROTEIN"/>
    <property type="match status" value="1"/>
</dbReference>
<comment type="pathway">
    <text evidence="3 13">Cofactor biosynthesis; molybdopterin biosynthesis.</text>
</comment>
<dbReference type="NCBIfam" id="NF007960">
    <property type="entry name" value="PRK10680.1"/>
    <property type="match status" value="1"/>
</dbReference>
<gene>
    <name evidence="15" type="ORF">QU24_24050</name>
</gene>
<dbReference type="GO" id="GO:0006777">
    <property type="term" value="P:Mo-molybdopterin cofactor biosynthetic process"/>
    <property type="evidence" value="ECO:0007669"/>
    <property type="project" value="UniProtKB-UniRule"/>
</dbReference>
<evidence type="ECO:0000256" key="13">
    <source>
        <dbReference type="RuleBase" id="RU365090"/>
    </source>
</evidence>
<dbReference type="GO" id="GO:0061599">
    <property type="term" value="F:molybdopterin molybdotransferase activity"/>
    <property type="evidence" value="ECO:0007669"/>
    <property type="project" value="UniProtKB-UniRule"/>
</dbReference>
<evidence type="ECO:0000259" key="14">
    <source>
        <dbReference type="SMART" id="SM00852"/>
    </source>
</evidence>
<dbReference type="GO" id="GO:0046872">
    <property type="term" value="F:metal ion binding"/>
    <property type="evidence" value="ECO:0007669"/>
    <property type="project" value="UniProtKB-UniRule"/>
</dbReference>
<dbReference type="PROSITE" id="PS01079">
    <property type="entry name" value="MOCF_BIOSYNTHESIS_2"/>
    <property type="match status" value="1"/>
</dbReference>
<dbReference type="Pfam" id="PF03454">
    <property type="entry name" value="MoeA_C"/>
    <property type="match status" value="1"/>
</dbReference>
<protein>
    <recommendedName>
        <fullName evidence="6 13">Molybdopterin molybdenumtransferase</fullName>
        <ecNumber evidence="5 13">2.10.1.1</ecNumber>
    </recommendedName>
</protein>
<dbReference type="Gene3D" id="3.90.105.10">
    <property type="entry name" value="Molybdopterin biosynthesis moea protein, domain 2"/>
    <property type="match status" value="1"/>
</dbReference>
<dbReference type="FunFam" id="3.40.980.10:FF:000004">
    <property type="entry name" value="Molybdopterin molybdenumtransferase"/>
    <property type="match status" value="1"/>
</dbReference>
<keyword evidence="7 13" id="KW-0500">Molybdenum</keyword>
<dbReference type="InterPro" id="IPR036135">
    <property type="entry name" value="MoeA_linker/N_sf"/>
</dbReference>
<evidence type="ECO:0000256" key="11">
    <source>
        <dbReference type="ARBA" id="ARBA00023150"/>
    </source>
</evidence>
<evidence type="ECO:0000313" key="15">
    <source>
        <dbReference type="EMBL" id="KHJ65548.1"/>
    </source>
</evidence>
<dbReference type="AlphaFoldDB" id="A0A0B1QXL6"/>
<keyword evidence="10 13" id="KW-0460">Magnesium</keyword>
<dbReference type="InterPro" id="IPR005111">
    <property type="entry name" value="MoeA_C_domain_IV"/>
</dbReference>
<accession>A0A0B1QXL6</accession>
<dbReference type="InterPro" id="IPR038987">
    <property type="entry name" value="MoeA-like"/>
</dbReference>
<reference evidence="15 16" key="1">
    <citation type="submission" date="2014-11" db="EMBL/GenBank/DDBJ databases">
        <title>Genome sequencing of Pantoea rodasii ND03.</title>
        <authorList>
            <person name="Muhamad Yunos N.Y."/>
            <person name="Chan K.-G."/>
        </authorList>
    </citation>
    <scope>NUCLEOTIDE SEQUENCE [LARGE SCALE GENOMIC DNA]</scope>
    <source>
        <strain evidence="15 16">ND03</strain>
    </source>
</reference>
<evidence type="ECO:0000256" key="6">
    <source>
        <dbReference type="ARBA" id="ARBA00021108"/>
    </source>
</evidence>
<dbReference type="GO" id="GO:0005829">
    <property type="term" value="C:cytosol"/>
    <property type="evidence" value="ECO:0007669"/>
    <property type="project" value="TreeGrafter"/>
</dbReference>
<comment type="function">
    <text evidence="2 13">Catalyzes the insertion of molybdate into adenylated molybdopterin with the concomitant release of AMP.</text>
</comment>
<dbReference type="NCBIfam" id="NF045515">
    <property type="entry name" value="Glp_gephyrin"/>
    <property type="match status" value="1"/>
</dbReference>
<dbReference type="EC" id="2.10.1.1" evidence="5 13"/>
<dbReference type="EMBL" id="JTJJ01000121">
    <property type="protein sequence ID" value="KHJ65548.1"/>
    <property type="molecule type" value="Genomic_DNA"/>
</dbReference>
<dbReference type="Pfam" id="PF00994">
    <property type="entry name" value="MoCF_biosynth"/>
    <property type="match status" value="1"/>
</dbReference>
<evidence type="ECO:0000256" key="4">
    <source>
        <dbReference type="ARBA" id="ARBA00010763"/>
    </source>
</evidence>
<dbReference type="Proteomes" id="UP000030853">
    <property type="component" value="Unassembled WGS sequence"/>
</dbReference>
<dbReference type="PANTHER" id="PTHR10192:SF5">
    <property type="entry name" value="GEPHYRIN"/>
    <property type="match status" value="1"/>
</dbReference>
<organism evidence="15 16">
    <name type="scientific">Pantoea rodasii</name>
    <dbReference type="NCBI Taxonomy" id="1076549"/>
    <lineage>
        <taxon>Bacteria</taxon>
        <taxon>Pseudomonadati</taxon>
        <taxon>Pseudomonadota</taxon>
        <taxon>Gammaproteobacteria</taxon>
        <taxon>Enterobacterales</taxon>
        <taxon>Erwiniaceae</taxon>
        <taxon>Pantoea</taxon>
    </lineage>
</organism>
<comment type="catalytic activity">
    <reaction evidence="12">
        <text>adenylyl-molybdopterin + molybdate = Mo-molybdopterin + AMP + H(+)</text>
        <dbReference type="Rhea" id="RHEA:35047"/>
        <dbReference type="ChEBI" id="CHEBI:15378"/>
        <dbReference type="ChEBI" id="CHEBI:36264"/>
        <dbReference type="ChEBI" id="CHEBI:62727"/>
        <dbReference type="ChEBI" id="CHEBI:71302"/>
        <dbReference type="ChEBI" id="CHEBI:456215"/>
        <dbReference type="EC" id="2.10.1.1"/>
    </reaction>
</comment>
<proteinExistence type="inferred from homology"/>
<evidence type="ECO:0000256" key="1">
    <source>
        <dbReference type="ARBA" id="ARBA00001946"/>
    </source>
</evidence>
<dbReference type="SMART" id="SM00852">
    <property type="entry name" value="MoCF_biosynth"/>
    <property type="match status" value="1"/>
</dbReference>